<evidence type="ECO:0000256" key="2">
    <source>
        <dbReference type="ARBA" id="ARBA00004496"/>
    </source>
</evidence>
<dbReference type="InterPro" id="IPR001680">
    <property type="entry name" value="WD40_rpt"/>
</dbReference>
<protein>
    <recommendedName>
        <fullName evidence="5">Elongator complex protein 2</fullName>
    </recommendedName>
</protein>
<evidence type="ECO:0000256" key="10">
    <source>
        <dbReference type="ARBA" id="ARBA00023242"/>
    </source>
</evidence>
<feature type="repeat" description="WD" evidence="11">
    <location>
        <begin position="208"/>
        <end position="244"/>
    </location>
</feature>
<keyword evidence="10" id="KW-0539">Nucleus</keyword>
<dbReference type="PANTHER" id="PTHR44111:SF1">
    <property type="entry name" value="ELONGATOR COMPLEX PROTEIN 2"/>
    <property type="match status" value="1"/>
</dbReference>
<dbReference type="SMART" id="SM00320">
    <property type="entry name" value="WD40"/>
    <property type="match status" value="11"/>
</dbReference>
<proteinExistence type="inferred from homology"/>
<dbReference type="Proteomes" id="UP001165289">
    <property type="component" value="Unassembled WGS sequence"/>
</dbReference>
<dbReference type="EMBL" id="JAKMXF010000312">
    <property type="protein sequence ID" value="KAI6650282.1"/>
    <property type="molecule type" value="Genomic_DNA"/>
</dbReference>
<dbReference type="GO" id="GO:0005634">
    <property type="term" value="C:nucleus"/>
    <property type="evidence" value="ECO:0007669"/>
    <property type="project" value="UniProtKB-SubCell"/>
</dbReference>
<evidence type="ECO:0000256" key="11">
    <source>
        <dbReference type="PROSITE-ProRule" id="PRU00221"/>
    </source>
</evidence>
<evidence type="ECO:0000256" key="7">
    <source>
        <dbReference type="ARBA" id="ARBA00022574"/>
    </source>
</evidence>
<feature type="repeat" description="WD" evidence="11">
    <location>
        <begin position="637"/>
        <end position="668"/>
    </location>
</feature>
<gene>
    <name evidence="12" type="ORF">LOD99_5961</name>
</gene>
<dbReference type="SUPFAM" id="SSF50978">
    <property type="entry name" value="WD40 repeat-like"/>
    <property type="match status" value="3"/>
</dbReference>
<dbReference type="InterPro" id="IPR037289">
    <property type="entry name" value="Elp2"/>
</dbReference>
<dbReference type="GO" id="GO:0033588">
    <property type="term" value="C:elongator holoenzyme complex"/>
    <property type="evidence" value="ECO:0007669"/>
    <property type="project" value="InterPro"/>
</dbReference>
<dbReference type="AlphaFoldDB" id="A0AAV7JMT0"/>
<dbReference type="PROSITE" id="PS50294">
    <property type="entry name" value="WD_REPEATS_REGION"/>
    <property type="match status" value="2"/>
</dbReference>
<comment type="caution">
    <text evidence="12">The sequence shown here is derived from an EMBL/GenBank/DDBJ whole genome shotgun (WGS) entry which is preliminary data.</text>
</comment>
<evidence type="ECO:0000313" key="13">
    <source>
        <dbReference type="Proteomes" id="UP001165289"/>
    </source>
</evidence>
<comment type="pathway">
    <text evidence="3">tRNA modification; 5-methoxycarbonylmethyl-2-thiouridine-tRNA biosynthesis.</text>
</comment>
<evidence type="ECO:0000313" key="12">
    <source>
        <dbReference type="EMBL" id="KAI6650282.1"/>
    </source>
</evidence>
<keyword evidence="13" id="KW-1185">Reference proteome</keyword>
<accession>A0AAV7JMT0</accession>
<feature type="repeat" description="WD" evidence="11">
    <location>
        <begin position="381"/>
        <end position="412"/>
    </location>
</feature>
<dbReference type="GO" id="GO:0002098">
    <property type="term" value="P:tRNA wobble uridine modification"/>
    <property type="evidence" value="ECO:0007669"/>
    <property type="project" value="InterPro"/>
</dbReference>
<evidence type="ECO:0000256" key="4">
    <source>
        <dbReference type="ARBA" id="ARBA00005881"/>
    </source>
</evidence>
<feature type="repeat" description="WD" evidence="11">
    <location>
        <begin position="589"/>
        <end position="621"/>
    </location>
</feature>
<evidence type="ECO:0000256" key="9">
    <source>
        <dbReference type="ARBA" id="ARBA00022737"/>
    </source>
</evidence>
<comment type="subcellular location">
    <subcellularLocation>
        <location evidence="2">Cytoplasm</location>
    </subcellularLocation>
    <subcellularLocation>
        <location evidence="1">Nucleus</location>
    </subcellularLocation>
</comment>
<evidence type="ECO:0000256" key="3">
    <source>
        <dbReference type="ARBA" id="ARBA00005043"/>
    </source>
</evidence>
<dbReference type="InterPro" id="IPR036322">
    <property type="entry name" value="WD40_repeat_dom_sf"/>
</dbReference>
<dbReference type="InterPro" id="IPR015943">
    <property type="entry name" value="WD40/YVTN_repeat-like_dom_sf"/>
</dbReference>
<keyword evidence="6" id="KW-0963">Cytoplasm</keyword>
<keyword evidence="7 11" id="KW-0853">WD repeat</keyword>
<name>A0AAV7JMT0_9METZ</name>
<evidence type="ECO:0000256" key="5">
    <source>
        <dbReference type="ARBA" id="ARBA00020267"/>
    </source>
</evidence>
<dbReference type="Pfam" id="PF00400">
    <property type="entry name" value="WD40"/>
    <property type="match status" value="8"/>
</dbReference>
<dbReference type="PROSITE" id="PS50082">
    <property type="entry name" value="WD_REPEATS_2"/>
    <property type="match status" value="4"/>
</dbReference>
<evidence type="ECO:0000256" key="1">
    <source>
        <dbReference type="ARBA" id="ARBA00004123"/>
    </source>
</evidence>
<comment type="similarity">
    <text evidence="4">Belongs to the WD repeat ELP2 family.</text>
</comment>
<evidence type="ECO:0000256" key="6">
    <source>
        <dbReference type="ARBA" id="ARBA00022490"/>
    </source>
</evidence>
<dbReference type="FunFam" id="2.130.10.10:FF:000400">
    <property type="entry name" value="Elongator acetyltransferase complex subunit 2"/>
    <property type="match status" value="1"/>
</dbReference>
<dbReference type="PANTHER" id="PTHR44111">
    <property type="entry name" value="ELONGATOR COMPLEX PROTEIN 2"/>
    <property type="match status" value="1"/>
</dbReference>
<keyword evidence="9" id="KW-0677">Repeat</keyword>
<sequence>MATESQDWNANMKFCASNSNPSPQILDWDLTNDLIAFGSNCNIHILSQSNGNFSTHQVLTGHTSNISCLRWLSYPNTKTTTTTPLVLLVTGTTGGGIRVWENSPLKCTQTFILGENSINSISARMTGLVSHLITAACSEVAIFRRDLKVSNATFEEIHRIDFGYNYVLGVDITYIGTGTELVPILACGSDNGKVHLYNISDLTKICDLLGHEDWIRNVEFCETSDGQYLATASQDCYVRIWRLNLVIECEESAELKMKEIVFHTSSSSGVLKSYKIQLETVLQCHEDWCYSVSWAPVSSSISSSLKLLTASMDRTVAVWSPSGTDGVWEESMRAGEVGGNTLGLYGARFGPGGVKIVSHGYQGALHLWEYVSDKWEGRPIVGGHFGTVSDLSWSPSGKYFISVSSDQTARLWAEWCEEWHELARTQIHGYDLVRCCAISDTMYVSAADEKVVRVFSSPLTFIDNFKHLTNQSISRPLNVPLGANVPALGLSNKAVFNVTQQTKENTFDDFKNAPQFTPFNLSSPPLEETLLQHTLWPEERKLYGHTFEVYALATSRDGTIVASACKASKPDQAGVILWSVEKWSQIQTLSFHTLTISKLAFSNNSQLLLAVSRDRTWSLWKRNGMQFELISHSKLSVMKHTRIIWDCSWTMDDVYFATGSRDMKIIVWGEVVDSKWDCVSQKPLTLEEAVTALQFCHFSKRHILAVGLENGKILIVTFCEETKDLNIVKFLDEYHAAMVTCIAWRPESTIGMHRNYQLATSSADYSVRIYNISPPNIV</sequence>
<keyword evidence="8" id="KW-0819">tRNA processing</keyword>
<dbReference type="Gene3D" id="2.130.10.10">
    <property type="entry name" value="YVTN repeat-like/Quinoprotein amine dehydrogenase"/>
    <property type="match status" value="4"/>
</dbReference>
<dbReference type="GO" id="GO:0005737">
    <property type="term" value="C:cytoplasm"/>
    <property type="evidence" value="ECO:0007669"/>
    <property type="project" value="UniProtKB-SubCell"/>
</dbReference>
<evidence type="ECO:0000256" key="8">
    <source>
        <dbReference type="ARBA" id="ARBA00022694"/>
    </source>
</evidence>
<reference evidence="12 13" key="1">
    <citation type="journal article" date="2023" name="BMC Biol.">
        <title>The compact genome of the sponge Oopsacas minuta (Hexactinellida) is lacking key metazoan core genes.</title>
        <authorList>
            <person name="Santini S."/>
            <person name="Schenkelaars Q."/>
            <person name="Jourda C."/>
            <person name="Duchesne M."/>
            <person name="Belahbib H."/>
            <person name="Rocher C."/>
            <person name="Selva M."/>
            <person name="Riesgo A."/>
            <person name="Vervoort M."/>
            <person name="Leys S.P."/>
            <person name="Kodjabachian L."/>
            <person name="Le Bivic A."/>
            <person name="Borchiellini C."/>
            <person name="Claverie J.M."/>
            <person name="Renard E."/>
        </authorList>
    </citation>
    <scope>NUCLEOTIDE SEQUENCE [LARGE SCALE GENOMIC DNA]</scope>
    <source>
        <strain evidence="12">SPO-2</strain>
    </source>
</reference>
<organism evidence="12 13">
    <name type="scientific">Oopsacas minuta</name>
    <dbReference type="NCBI Taxonomy" id="111878"/>
    <lineage>
        <taxon>Eukaryota</taxon>
        <taxon>Metazoa</taxon>
        <taxon>Porifera</taxon>
        <taxon>Hexactinellida</taxon>
        <taxon>Hexasterophora</taxon>
        <taxon>Lyssacinosida</taxon>
        <taxon>Leucopsacidae</taxon>
        <taxon>Oopsacas</taxon>
    </lineage>
</organism>